<protein>
    <submittedName>
        <fullName evidence="2">DUF3667 domain-containing protein</fullName>
    </submittedName>
</protein>
<dbReference type="InterPro" id="IPR022134">
    <property type="entry name" value="DUF3667"/>
</dbReference>
<gene>
    <name evidence="2" type="ORF">K3181_09255</name>
</gene>
<keyword evidence="1" id="KW-0812">Transmembrane</keyword>
<dbReference type="Pfam" id="PF12412">
    <property type="entry name" value="DUF3667"/>
    <property type="match status" value="1"/>
</dbReference>
<comment type="caution">
    <text evidence="2">The sequence shown here is derived from an EMBL/GenBank/DDBJ whole genome shotgun (WGS) entry which is preliminary data.</text>
</comment>
<accession>A0ABS7JVN1</accession>
<dbReference type="EMBL" id="JAIGNU010000001">
    <property type="protein sequence ID" value="MBX7501628.1"/>
    <property type="molecule type" value="Genomic_DNA"/>
</dbReference>
<keyword evidence="1" id="KW-1133">Transmembrane helix</keyword>
<keyword evidence="1" id="KW-0472">Membrane</keyword>
<evidence type="ECO:0000313" key="3">
    <source>
        <dbReference type="Proteomes" id="UP000782554"/>
    </source>
</evidence>
<sequence length="361" mass="40065">MSDFGEALGTAVEGGLFAKAIGRGKSATPDGVPLERGHFAEGACLNCGTQLIGEHCHSCGQKAHLHRTLAAFGHDLLHGALHLDGKTWKTLPLLALRPGQLTRRYIEGERARFVSPMALFLFSIFLMFAVFQAVGLSAPTDIKTSDGLRADMEEVQQKAQEKVAAQEARVEVMAKDDEDYAKQVERLGSYREELDGITKARELVSGNNSAPGYTVSTIGVPFIDHALEKWRTNPGLMLYKLQSNSYKFSWLLIPLSVPFMWLLFFWKRRFRAYDHAIFVTYSIAFMSLLFIAISVAVKLGASEAVWASMLGLIPPIHIYKQLRGAYGLSRFSAFWRLCVLGVFISIVLSLFLQLLLILGAF</sequence>
<proteinExistence type="predicted"/>
<evidence type="ECO:0000313" key="2">
    <source>
        <dbReference type="EMBL" id="MBX7501628.1"/>
    </source>
</evidence>
<dbReference type="RefSeq" id="WP_221602697.1">
    <property type="nucleotide sequence ID" value="NZ_JAIGNU010000001.1"/>
</dbReference>
<dbReference type="Proteomes" id="UP000782554">
    <property type="component" value="Unassembled WGS sequence"/>
</dbReference>
<feature type="transmembrane region" description="Helical" evidence="1">
    <location>
        <begin position="113"/>
        <end position="134"/>
    </location>
</feature>
<keyword evidence="3" id="KW-1185">Reference proteome</keyword>
<feature type="transmembrane region" description="Helical" evidence="1">
    <location>
        <begin position="248"/>
        <end position="266"/>
    </location>
</feature>
<evidence type="ECO:0000256" key="1">
    <source>
        <dbReference type="SAM" id="Phobius"/>
    </source>
</evidence>
<organism evidence="2 3">
    <name type="scientific">Qipengyuania mesophila</name>
    <dbReference type="NCBI Taxonomy" id="2867246"/>
    <lineage>
        <taxon>Bacteria</taxon>
        <taxon>Pseudomonadati</taxon>
        <taxon>Pseudomonadota</taxon>
        <taxon>Alphaproteobacteria</taxon>
        <taxon>Sphingomonadales</taxon>
        <taxon>Erythrobacteraceae</taxon>
        <taxon>Qipengyuania</taxon>
    </lineage>
</organism>
<reference evidence="2 3" key="1">
    <citation type="submission" date="2021-08" db="EMBL/GenBank/DDBJ databases">
        <title>Comparative Genomics Analysis of the Genus Qipengyuania Reveals Extensive Genetic Diversity and Metabolic Versatility, Including the Description of Fifteen Novel Species.</title>
        <authorList>
            <person name="Liu Y."/>
        </authorList>
    </citation>
    <scope>NUCLEOTIDE SEQUENCE [LARGE SCALE GENOMIC DNA]</scope>
    <source>
        <strain evidence="2 3">YG27</strain>
    </source>
</reference>
<feature type="transmembrane region" description="Helical" evidence="1">
    <location>
        <begin position="278"/>
        <end position="299"/>
    </location>
</feature>
<name>A0ABS7JVN1_9SPHN</name>
<feature type="transmembrane region" description="Helical" evidence="1">
    <location>
        <begin position="334"/>
        <end position="358"/>
    </location>
</feature>